<evidence type="ECO:0008006" key="3">
    <source>
        <dbReference type="Google" id="ProtNLM"/>
    </source>
</evidence>
<gene>
    <name evidence="1" type="ORF">BTN50_1239</name>
</gene>
<proteinExistence type="predicted"/>
<keyword evidence="2" id="KW-1185">Reference proteome</keyword>
<protein>
    <recommendedName>
        <fullName evidence="3">Mobile element protein</fullName>
    </recommendedName>
</protein>
<dbReference type="AlphaFoldDB" id="A0A291B9S3"/>
<dbReference type="EMBL" id="CP020660">
    <property type="protein sequence ID" value="ATF09727.1"/>
    <property type="molecule type" value="Genomic_DNA"/>
</dbReference>
<dbReference type="KEGG" id="elux:BTN50_1239"/>
<evidence type="ECO:0000313" key="1">
    <source>
        <dbReference type="EMBL" id="ATF09727.1"/>
    </source>
</evidence>
<reference evidence="2" key="1">
    <citation type="submission" date="2017-04" db="EMBL/GenBank/DDBJ databases">
        <title>Genome evolution of the luminous symbionts of deep sea anglerfish.</title>
        <authorList>
            <person name="Hendry T.A."/>
        </authorList>
    </citation>
    <scope>NUCLEOTIDE SEQUENCE [LARGE SCALE GENOMIC DNA]</scope>
</reference>
<evidence type="ECO:0000313" key="2">
    <source>
        <dbReference type="Proteomes" id="UP000218160"/>
    </source>
</evidence>
<name>A0A291B9S3_9GAMM</name>
<organism evidence="1 2">
    <name type="scientific">Candidatus Enterovibrio altilux</name>
    <dbReference type="NCBI Taxonomy" id="1927128"/>
    <lineage>
        <taxon>Bacteria</taxon>
        <taxon>Pseudomonadati</taxon>
        <taxon>Pseudomonadota</taxon>
        <taxon>Gammaproteobacteria</taxon>
        <taxon>Vibrionales</taxon>
        <taxon>Vibrionaceae</taxon>
        <taxon>Enterovibrio</taxon>
    </lineage>
</organism>
<sequence length="49" mass="5703">MVLMSTKLQNIGYNFIYSSDVKQLFKTLVGDTREAMTIKYCYAYTISHD</sequence>
<dbReference type="Proteomes" id="UP000218160">
    <property type="component" value="Chromosome 1"/>
</dbReference>
<accession>A0A291B9S3</accession>